<proteinExistence type="predicted"/>
<evidence type="ECO:0008006" key="4">
    <source>
        <dbReference type="Google" id="ProtNLM"/>
    </source>
</evidence>
<feature type="compositionally biased region" description="Polar residues" evidence="1">
    <location>
        <begin position="102"/>
        <end position="119"/>
    </location>
</feature>
<feature type="region of interest" description="Disordered" evidence="1">
    <location>
        <begin position="281"/>
        <end position="319"/>
    </location>
</feature>
<keyword evidence="3" id="KW-1185">Reference proteome</keyword>
<feature type="region of interest" description="Disordered" evidence="1">
    <location>
        <begin position="1"/>
        <end position="22"/>
    </location>
</feature>
<feature type="region of interest" description="Disordered" evidence="1">
    <location>
        <begin position="92"/>
        <end position="142"/>
    </location>
</feature>
<accession>A0A8K1C8A1</accession>
<dbReference type="Proteomes" id="UP000794436">
    <property type="component" value="Unassembled WGS sequence"/>
</dbReference>
<evidence type="ECO:0000256" key="1">
    <source>
        <dbReference type="SAM" id="MobiDB-lite"/>
    </source>
</evidence>
<feature type="compositionally biased region" description="Low complexity" evidence="1">
    <location>
        <begin position="120"/>
        <end position="129"/>
    </location>
</feature>
<sequence>MAQRVASSKRKTSSDGRTMAASILIREERRSDKRQVLAEALVAKLTSKYAKNDAAFAESINTMTQRLVLHTQRRVAESDIVALEAVIKKMAQEREQRRRSGPNVSQTQMSQGGKPSQTAPAGSNPHSGSGSPGRYGNITTSKPASALPRELQGQDEWVLLNALTLVEYESEKDREKQKQLEKQRQQRAWLDAQHAEKQALKSREKQQQHVAFEREVADLGKWQEAESAKKLRQQEQILKVRLERDEQLRQQKLRQEQQSEQRRCEDQAEVERIQRELRQLEETAHARRHQEHERVRKLQAENQREQQAKNNLKEQEQEDDVKLMEAYARRLAREDEARMYALQGRFRKKRGDALESVASIHEQQRKKALEDERRAEEYQRKKNEEAMRREHEEQERRRREALERKQFLELQRRQKHDRELKEVEEDLVYAQHVVSDSRKASEEQKKRAIDVRRHNMQLQEKLIEQIHEQKAGQPISPLHLPRTLMNSREKNINAKLLQKLEEPELTHKVLQKLSPSKDPKAITISTSFY</sequence>
<dbReference type="AlphaFoldDB" id="A0A8K1C8A1"/>
<dbReference type="OrthoDB" id="74713at2759"/>
<name>A0A8K1C8A1_PYTOL</name>
<comment type="caution">
    <text evidence="2">The sequence shown here is derived from an EMBL/GenBank/DDBJ whole genome shotgun (WGS) entry which is preliminary data.</text>
</comment>
<feature type="compositionally biased region" description="Basic and acidic residues" evidence="1">
    <location>
        <begin position="193"/>
        <end position="207"/>
    </location>
</feature>
<dbReference type="EMBL" id="SPLM01000112">
    <property type="protein sequence ID" value="TMW58294.1"/>
    <property type="molecule type" value="Genomic_DNA"/>
</dbReference>
<evidence type="ECO:0000313" key="3">
    <source>
        <dbReference type="Proteomes" id="UP000794436"/>
    </source>
</evidence>
<gene>
    <name evidence="2" type="ORF">Poli38472_011882</name>
</gene>
<reference evidence="2" key="1">
    <citation type="submission" date="2019-03" db="EMBL/GenBank/DDBJ databases">
        <title>Long read genome sequence of the mycoparasitic Pythium oligandrum ATCC 38472 isolated from sugarbeet rhizosphere.</title>
        <authorList>
            <person name="Gaulin E."/>
        </authorList>
    </citation>
    <scope>NUCLEOTIDE SEQUENCE</scope>
    <source>
        <strain evidence="2">ATCC 38472_TT</strain>
    </source>
</reference>
<evidence type="ECO:0000313" key="2">
    <source>
        <dbReference type="EMBL" id="TMW58294.1"/>
    </source>
</evidence>
<organism evidence="2 3">
    <name type="scientific">Pythium oligandrum</name>
    <name type="common">Mycoparasitic fungus</name>
    <dbReference type="NCBI Taxonomy" id="41045"/>
    <lineage>
        <taxon>Eukaryota</taxon>
        <taxon>Sar</taxon>
        <taxon>Stramenopiles</taxon>
        <taxon>Oomycota</taxon>
        <taxon>Peronosporomycetes</taxon>
        <taxon>Pythiales</taxon>
        <taxon>Pythiaceae</taxon>
        <taxon>Pythium</taxon>
    </lineage>
</organism>
<feature type="compositionally biased region" description="Basic and acidic residues" evidence="1">
    <location>
        <begin position="362"/>
        <end position="397"/>
    </location>
</feature>
<feature type="region of interest" description="Disordered" evidence="1">
    <location>
        <begin position="358"/>
        <end position="397"/>
    </location>
</feature>
<protein>
    <recommendedName>
        <fullName evidence="4">Trichohyalin-plectin-homology domain-containing protein</fullName>
    </recommendedName>
</protein>
<feature type="region of interest" description="Disordered" evidence="1">
    <location>
        <begin position="185"/>
        <end position="207"/>
    </location>
</feature>